<dbReference type="InterPro" id="IPR036388">
    <property type="entry name" value="WH-like_DNA-bd_sf"/>
</dbReference>
<gene>
    <name evidence="1" type="ORF">Atai01_08500</name>
</gene>
<dbReference type="PANTHER" id="PTHR36221">
    <property type="entry name" value="DUF742 DOMAIN-CONTAINING PROTEIN"/>
    <property type="match status" value="1"/>
</dbReference>
<evidence type="ECO:0008006" key="3">
    <source>
        <dbReference type="Google" id="ProtNLM"/>
    </source>
</evidence>
<dbReference type="PANTHER" id="PTHR36221:SF1">
    <property type="entry name" value="DUF742 DOMAIN-CONTAINING PROTEIN"/>
    <property type="match status" value="1"/>
</dbReference>
<evidence type="ECO:0000313" key="1">
    <source>
        <dbReference type="EMBL" id="GLY64231.1"/>
    </source>
</evidence>
<reference evidence="1" key="1">
    <citation type="submission" date="2023-03" db="EMBL/GenBank/DDBJ databases">
        <title>Amycolatopsis taiwanensis NBRC 103393.</title>
        <authorList>
            <person name="Ichikawa N."/>
            <person name="Sato H."/>
            <person name="Tonouchi N."/>
        </authorList>
    </citation>
    <scope>NUCLEOTIDE SEQUENCE</scope>
    <source>
        <strain evidence="1">NBRC 103393</strain>
    </source>
</reference>
<dbReference type="Pfam" id="PF05331">
    <property type="entry name" value="DUF742"/>
    <property type="match status" value="1"/>
</dbReference>
<accession>A0A9W6QWZ3</accession>
<comment type="caution">
    <text evidence="1">The sequence shown here is derived from an EMBL/GenBank/DDBJ whole genome shotgun (WGS) entry which is preliminary data.</text>
</comment>
<dbReference type="EMBL" id="BSTI01000002">
    <property type="protein sequence ID" value="GLY64231.1"/>
    <property type="molecule type" value="Genomic_DNA"/>
</dbReference>
<organism evidence="1 2">
    <name type="scientific">Amycolatopsis taiwanensis</name>
    <dbReference type="NCBI Taxonomy" id="342230"/>
    <lineage>
        <taxon>Bacteria</taxon>
        <taxon>Bacillati</taxon>
        <taxon>Actinomycetota</taxon>
        <taxon>Actinomycetes</taxon>
        <taxon>Pseudonocardiales</taxon>
        <taxon>Pseudonocardiaceae</taxon>
        <taxon>Amycolatopsis</taxon>
    </lineage>
</organism>
<evidence type="ECO:0000313" key="2">
    <source>
        <dbReference type="Proteomes" id="UP001165136"/>
    </source>
</evidence>
<sequence length="128" mass="14128">MKYDDTSWLQDDDPGPLVRPFAVTRGRAGRDLHNLDLITLVVAVRPASDVATLDREYGDILRMCQGRPMSVAEIAAQLNLLLAAVKVLISDLIESGHLIFRSPPATSENSRRPNLELLQAVLDGIRKL</sequence>
<name>A0A9W6QWZ3_9PSEU</name>
<protein>
    <recommendedName>
        <fullName evidence="3">DUF742 domain-containing protein</fullName>
    </recommendedName>
</protein>
<dbReference type="AlphaFoldDB" id="A0A9W6QWZ3"/>
<keyword evidence="2" id="KW-1185">Reference proteome</keyword>
<dbReference type="Gene3D" id="1.10.10.10">
    <property type="entry name" value="Winged helix-like DNA-binding domain superfamily/Winged helix DNA-binding domain"/>
    <property type="match status" value="1"/>
</dbReference>
<proteinExistence type="predicted"/>
<dbReference type="Proteomes" id="UP001165136">
    <property type="component" value="Unassembled WGS sequence"/>
</dbReference>
<dbReference type="InterPro" id="IPR007995">
    <property type="entry name" value="DUF742"/>
</dbReference>
<dbReference type="RefSeq" id="WP_027943940.1">
    <property type="nucleotide sequence ID" value="NZ_BSTI01000002.1"/>
</dbReference>